<dbReference type="InterPro" id="IPR045032">
    <property type="entry name" value="PEL"/>
</dbReference>
<organism evidence="6 7">
    <name type="scientific">Alternaria alternata</name>
    <name type="common">Alternaria rot fungus</name>
    <name type="synonym">Torula alternata</name>
    <dbReference type="NCBI Taxonomy" id="5599"/>
    <lineage>
        <taxon>Eukaryota</taxon>
        <taxon>Fungi</taxon>
        <taxon>Dikarya</taxon>
        <taxon>Ascomycota</taxon>
        <taxon>Pezizomycotina</taxon>
        <taxon>Dothideomycetes</taxon>
        <taxon>Pleosporomycetidae</taxon>
        <taxon>Pleosporales</taxon>
        <taxon>Pleosporineae</taxon>
        <taxon>Pleosporaceae</taxon>
        <taxon>Alternaria</taxon>
        <taxon>Alternaria sect. Alternaria</taxon>
        <taxon>Alternaria alternata complex</taxon>
    </lineage>
</organism>
<dbReference type="GO" id="GO:0000272">
    <property type="term" value="P:polysaccharide catabolic process"/>
    <property type="evidence" value="ECO:0007669"/>
    <property type="project" value="UniProtKB-KW"/>
</dbReference>
<evidence type="ECO:0000313" key="7">
    <source>
        <dbReference type="Proteomes" id="UP000291422"/>
    </source>
</evidence>
<dbReference type="Proteomes" id="UP000291422">
    <property type="component" value="Unassembled WGS sequence"/>
</dbReference>
<keyword evidence="2" id="KW-0732">Signal</keyword>
<dbReference type="AlphaFoldDB" id="A0A4Q4N6T6"/>
<dbReference type="InterPro" id="IPR011050">
    <property type="entry name" value="Pectin_lyase_fold/virulence"/>
</dbReference>
<dbReference type="GO" id="GO:0005576">
    <property type="term" value="C:extracellular region"/>
    <property type="evidence" value="ECO:0007669"/>
    <property type="project" value="UniProtKB-SubCell"/>
</dbReference>
<keyword evidence="3 4" id="KW-0456">Lyase</keyword>
<comment type="caution">
    <text evidence="6">The sequence shown here is derived from an EMBL/GenBank/DDBJ whole genome shotgun (WGS) entry which is preliminary data.</text>
</comment>
<proteinExistence type="inferred from homology"/>
<dbReference type="Pfam" id="PF00544">
    <property type="entry name" value="Pectate_lyase_4"/>
    <property type="match status" value="1"/>
</dbReference>
<name>A0A4Q4N6T6_ALTAL</name>
<dbReference type="PANTHER" id="PTHR31683:SF18">
    <property type="entry name" value="PECTATE LYASE 21-RELATED"/>
    <property type="match status" value="1"/>
</dbReference>
<dbReference type="SMART" id="SM00656">
    <property type="entry name" value="Amb_all"/>
    <property type="match status" value="1"/>
</dbReference>
<evidence type="ECO:0000256" key="3">
    <source>
        <dbReference type="ARBA" id="ARBA00023239"/>
    </source>
</evidence>
<comment type="similarity">
    <text evidence="1 4">Belongs to the polysaccharide lyase 1 family.</text>
</comment>
<keyword evidence="4" id="KW-0964">Secreted</keyword>
<evidence type="ECO:0000313" key="6">
    <source>
        <dbReference type="EMBL" id="RYN71526.1"/>
    </source>
</evidence>
<keyword evidence="4" id="KW-0119">Carbohydrate metabolism</keyword>
<evidence type="ECO:0000256" key="4">
    <source>
        <dbReference type="RuleBase" id="RU361173"/>
    </source>
</evidence>
<sequence length="318" mass="33127">MRFFEIATAAMTAASTAYGAPMEKRAAAVDELVGFAAGTTGGGSGAGTTVTSCAELTAAAKAGGVIKVKGMLTGCGVIRVGTAGTSILGVGKDAGLTDSGLQVFKTSNIIIRNLKLYRAPKGKDLIDIEGSTNVWVDHNDFSSVGITGDKDTYDGLLDAKSGADMLTFSWNKFHDHKWKGSLVGHSDNNASKDKGKLHVTYHHNSFVGVNSRLPSIRFGTGHIYSSCYEGGISGVNSRMGAQVLVEANSFTGVDKAVVTNLDSDEEGFAVEKDNIFTNSPTQITQKGSFAPSYKYTVDPAASVCAIVQKSAGVGVVTF</sequence>
<evidence type="ECO:0000256" key="1">
    <source>
        <dbReference type="ARBA" id="ARBA00010980"/>
    </source>
</evidence>
<feature type="domain" description="Pectate lyase" evidence="5">
    <location>
        <begin position="43"/>
        <end position="256"/>
    </location>
</feature>
<keyword evidence="4" id="KW-0624">Polysaccharide degradation</keyword>
<dbReference type="EMBL" id="PDXD01000032">
    <property type="protein sequence ID" value="RYN71526.1"/>
    <property type="molecule type" value="Genomic_DNA"/>
</dbReference>
<evidence type="ECO:0000259" key="5">
    <source>
        <dbReference type="SMART" id="SM00656"/>
    </source>
</evidence>
<accession>A0A4Q4N6T6</accession>
<dbReference type="Gene3D" id="2.160.20.10">
    <property type="entry name" value="Single-stranded right-handed beta-helix, Pectin lyase-like"/>
    <property type="match status" value="1"/>
</dbReference>
<dbReference type="InterPro" id="IPR012334">
    <property type="entry name" value="Pectin_lyas_fold"/>
</dbReference>
<gene>
    <name evidence="6" type="ORF">AA0117_g9525</name>
</gene>
<dbReference type="VEuPathDB" id="FungiDB:CC77DRAFT_1067134"/>
<comment type="subcellular location">
    <subcellularLocation>
        <location evidence="4">Secreted</location>
    </subcellularLocation>
</comment>
<dbReference type="InterPro" id="IPR002022">
    <property type="entry name" value="Pec_lyase"/>
</dbReference>
<evidence type="ECO:0000256" key="2">
    <source>
        <dbReference type="ARBA" id="ARBA00022729"/>
    </source>
</evidence>
<reference evidence="7" key="1">
    <citation type="journal article" date="2019" name="bioRxiv">
        <title>Genomics, evolutionary history and diagnostics of the Alternaria alternata species group including apple and Asian pear pathotypes.</title>
        <authorList>
            <person name="Armitage A.D."/>
            <person name="Cockerton H.M."/>
            <person name="Sreenivasaprasad S."/>
            <person name="Woodhall J.W."/>
            <person name="Lane C.R."/>
            <person name="Harrison R.J."/>
            <person name="Clarkson J.P."/>
        </authorList>
    </citation>
    <scope>NUCLEOTIDE SEQUENCE [LARGE SCALE GENOMIC DNA]</scope>
    <source>
        <strain evidence="7">FERA 1177</strain>
    </source>
</reference>
<dbReference type="PANTHER" id="PTHR31683">
    <property type="entry name" value="PECTATE LYASE 18-RELATED"/>
    <property type="match status" value="1"/>
</dbReference>
<protein>
    <recommendedName>
        <fullName evidence="5">Pectate lyase domain-containing protein</fullName>
    </recommendedName>
</protein>
<dbReference type="SUPFAM" id="SSF51126">
    <property type="entry name" value="Pectin lyase-like"/>
    <property type="match status" value="1"/>
</dbReference>
<dbReference type="GO" id="GO:0030570">
    <property type="term" value="F:pectate lyase activity"/>
    <property type="evidence" value="ECO:0007669"/>
    <property type="project" value="InterPro"/>
</dbReference>